<dbReference type="AlphaFoldDB" id="A0A8T2JZJ9"/>
<dbReference type="EMBL" id="JAACNH010000003">
    <property type="protein sequence ID" value="KAG8449183.1"/>
    <property type="molecule type" value="Genomic_DNA"/>
</dbReference>
<accession>A0A8T2JZJ9</accession>
<organism evidence="1 2">
    <name type="scientific">Hymenochirus boettgeri</name>
    <name type="common">Congo dwarf clawed frog</name>
    <dbReference type="NCBI Taxonomy" id="247094"/>
    <lineage>
        <taxon>Eukaryota</taxon>
        <taxon>Metazoa</taxon>
        <taxon>Chordata</taxon>
        <taxon>Craniata</taxon>
        <taxon>Vertebrata</taxon>
        <taxon>Euteleostomi</taxon>
        <taxon>Amphibia</taxon>
        <taxon>Batrachia</taxon>
        <taxon>Anura</taxon>
        <taxon>Pipoidea</taxon>
        <taxon>Pipidae</taxon>
        <taxon>Pipinae</taxon>
        <taxon>Hymenochirus</taxon>
    </lineage>
</organism>
<reference evidence="1" key="1">
    <citation type="thesis" date="2020" institute="ProQuest LLC" country="789 East Eisenhower Parkway, Ann Arbor, MI, USA">
        <title>Comparative Genomics and Chromosome Evolution.</title>
        <authorList>
            <person name="Mudd A.B."/>
        </authorList>
    </citation>
    <scope>NUCLEOTIDE SEQUENCE</scope>
    <source>
        <strain evidence="1">Female2</strain>
        <tissue evidence="1">Blood</tissue>
    </source>
</reference>
<sequence>MSGRHLLSTTHTAFSCGQAGLGDWALIAMATTGETCGILAADLRHRHLLLIVLSLGRSWKCPWTGYVHSKVKMDISYRVLWLVTVVLEGISSQGVYVSSCHGWNRWQNSQ</sequence>
<evidence type="ECO:0000313" key="2">
    <source>
        <dbReference type="Proteomes" id="UP000812440"/>
    </source>
</evidence>
<dbReference type="PROSITE" id="PS51257">
    <property type="entry name" value="PROKAR_LIPOPROTEIN"/>
    <property type="match status" value="1"/>
</dbReference>
<comment type="caution">
    <text evidence="1">The sequence shown here is derived from an EMBL/GenBank/DDBJ whole genome shotgun (WGS) entry which is preliminary data.</text>
</comment>
<evidence type="ECO:0000313" key="1">
    <source>
        <dbReference type="EMBL" id="KAG8449183.1"/>
    </source>
</evidence>
<protein>
    <submittedName>
        <fullName evidence="1">Uncharacterized protein</fullName>
    </submittedName>
</protein>
<gene>
    <name evidence="1" type="ORF">GDO86_016020</name>
</gene>
<dbReference type="Proteomes" id="UP000812440">
    <property type="component" value="Chromosome 8_10"/>
</dbReference>
<name>A0A8T2JZJ9_9PIPI</name>
<keyword evidence="2" id="KW-1185">Reference proteome</keyword>
<proteinExistence type="predicted"/>